<dbReference type="SUPFAM" id="SSF48452">
    <property type="entry name" value="TPR-like"/>
    <property type="match status" value="1"/>
</dbReference>
<name>A0A511D1D9_9PSEU</name>
<evidence type="ECO:0008006" key="3">
    <source>
        <dbReference type="Google" id="ProtNLM"/>
    </source>
</evidence>
<protein>
    <recommendedName>
        <fullName evidence="3">XRE family transcriptional regulator</fullName>
    </recommendedName>
</protein>
<organism evidence="1 2">
    <name type="scientific">Pseudonocardia asaccharolytica DSM 44247 = NBRC 16224</name>
    <dbReference type="NCBI Taxonomy" id="1123024"/>
    <lineage>
        <taxon>Bacteria</taxon>
        <taxon>Bacillati</taxon>
        <taxon>Actinomycetota</taxon>
        <taxon>Actinomycetes</taxon>
        <taxon>Pseudonocardiales</taxon>
        <taxon>Pseudonocardiaceae</taxon>
        <taxon>Pseudonocardia</taxon>
    </lineage>
</organism>
<dbReference type="AlphaFoldDB" id="A0A511D1D9"/>
<reference evidence="1 2" key="1">
    <citation type="submission" date="2019-07" db="EMBL/GenBank/DDBJ databases">
        <title>Whole genome shotgun sequence of Pseudonocardia asaccharolytica NBRC 16224.</title>
        <authorList>
            <person name="Hosoyama A."/>
            <person name="Uohara A."/>
            <person name="Ohji S."/>
            <person name="Ichikawa N."/>
        </authorList>
    </citation>
    <scope>NUCLEOTIDE SEQUENCE [LARGE SCALE GENOMIC DNA]</scope>
    <source>
        <strain evidence="1 2">NBRC 16224</strain>
    </source>
</reference>
<comment type="caution">
    <text evidence="1">The sequence shown here is derived from an EMBL/GenBank/DDBJ whole genome shotgun (WGS) entry which is preliminary data.</text>
</comment>
<accession>A0A511D1D9</accession>
<dbReference type="STRING" id="1123024.GCA_000423625_02575"/>
<sequence length="416" mass="46490">MAEDQERPAWAERLRQERLARDWSQSDVVAAMRTFAEVPLPEGLLDQWKRWERGRNRPDEFYRPLIAATFGTVVESIFGEDRPPTGRRGTTDELLIGRSGMDTHELVQRIRQSSVTDHTLDALALTVEQLCCDYASRDPFSLITESREWLTRLTGLLDQRLTLAQHRDVLDAAGWLTLLVGCLEYDTGQARTAEATRVAALELGKEADNNSVVAWAHEMRAWFALTHGRFREVIAAAQAGQDAAPGRSVAVQLLGQEAKAWARMGNQRNVVRALEKGRVLLDSLPYPERPDNHFVVDPDKFDFYAMDCYRLIGDDKLADMHAREIIRKTTNADGTSNAPMRNAEARLTLGVVAARRGDLAQAAAHGQEALAIERRSQPSLLMIGKELDEVLRQRYGAEPEAAEFHDALVEAARGAA</sequence>
<dbReference type="RefSeq" id="WP_028930352.1">
    <property type="nucleotide sequence ID" value="NZ_AUII01000010.1"/>
</dbReference>
<dbReference type="EMBL" id="BJVI01000023">
    <property type="protein sequence ID" value="GEL18612.1"/>
    <property type="molecule type" value="Genomic_DNA"/>
</dbReference>
<gene>
    <name evidence="1" type="ORF">PA7_24490</name>
</gene>
<dbReference type="Gene3D" id="1.25.40.10">
    <property type="entry name" value="Tetratricopeptide repeat domain"/>
    <property type="match status" value="1"/>
</dbReference>
<keyword evidence="2" id="KW-1185">Reference proteome</keyword>
<dbReference type="InterPro" id="IPR011990">
    <property type="entry name" value="TPR-like_helical_dom_sf"/>
</dbReference>
<dbReference type="Proteomes" id="UP000321328">
    <property type="component" value="Unassembled WGS sequence"/>
</dbReference>
<evidence type="ECO:0000313" key="2">
    <source>
        <dbReference type="Proteomes" id="UP000321328"/>
    </source>
</evidence>
<evidence type="ECO:0000313" key="1">
    <source>
        <dbReference type="EMBL" id="GEL18612.1"/>
    </source>
</evidence>
<proteinExistence type="predicted"/>